<name>A0A0R3WR01_HYDTA</name>
<proteinExistence type="predicted"/>
<protein>
    <submittedName>
        <fullName evidence="2">Protein FAM91A1</fullName>
    </submittedName>
</protein>
<sequence>LANLLKSPEFTLAVQRVRQRRRQHPPSLFSPHSNNLRKATTTEDGALETDSSQSTGDSLPDLRNEEEEETKSDSVPEELWLTVYSTLSTSTIVSMNRNDSAGEKKGASGPASPPIKLIPNLLLLAAGSLEAAFELFGKRLSKRLGLNENNAAAACVSLRRSNPVCISIEKPGMDAERSDYADSPDDDTGIVHVCAGNIAGIAKTSSPTSDALDSAEVLLSNENRNFKDFSTGELEGHKPKPP</sequence>
<feature type="region of interest" description="Disordered" evidence="1">
    <location>
        <begin position="16"/>
        <end position="75"/>
    </location>
</feature>
<reference evidence="2" key="1">
    <citation type="submission" date="2017-02" db="UniProtKB">
        <authorList>
            <consortium name="WormBaseParasite"/>
        </authorList>
    </citation>
    <scope>IDENTIFICATION</scope>
</reference>
<evidence type="ECO:0000256" key="1">
    <source>
        <dbReference type="SAM" id="MobiDB-lite"/>
    </source>
</evidence>
<dbReference type="WBParaSite" id="TTAC_0000319101-mRNA-1">
    <property type="protein sequence ID" value="TTAC_0000319101-mRNA-1"/>
    <property type="gene ID" value="TTAC_0000319101"/>
</dbReference>
<organism evidence="2">
    <name type="scientific">Hydatigena taeniaeformis</name>
    <name type="common">Feline tapeworm</name>
    <name type="synonym">Taenia taeniaeformis</name>
    <dbReference type="NCBI Taxonomy" id="6205"/>
    <lineage>
        <taxon>Eukaryota</taxon>
        <taxon>Metazoa</taxon>
        <taxon>Spiralia</taxon>
        <taxon>Lophotrochozoa</taxon>
        <taxon>Platyhelminthes</taxon>
        <taxon>Cestoda</taxon>
        <taxon>Eucestoda</taxon>
        <taxon>Cyclophyllidea</taxon>
        <taxon>Taeniidae</taxon>
        <taxon>Hydatigera</taxon>
    </lineage>
</organism>
<dbReference type="AlphaFoldDB" id="A0A0R3WR01"/>
<dbReference type="STRING" id="6205.A0A0R3WR01"/>
<feature type="compositionally biased region" description="Polar residues" evidence="1">
    <location>
        <begin position="30"/>
        <end position="57"/>
    </location>
</feature>
<accession>A0A0R3WR01</accession>
<evidence type="ECO:0000313" key="2">
    <source>
        <dbReference type="WBParaSite" id="TTAC_0000319101-mRNA-1"/>
    </source>
</evidence>